<evidence type="ECO:0000313" key="5">
    <source>
        <dbReference type="EMBL" id="PXW60173.1"/>
    </source>
</evidence>
<evidence type="ECO:0000256" key="1">
    <source>
        <dbReference type="ARBA" id="ARBA00023015"/>
    </source>
</evidence>
<dbReference type="SUPFAM" id="SSF46785">
    <property type="entry name" value="Winged helix' DNA-binding domain"/>
    <property type="match status" value="1"/>
</dbReference>
<dbReference type="AlphaFoldDB" id="A0A2V3U9M3"/>
<dbReference type="InterPro" id="IPR050679">
    <property type="entry name" value="Bact_HTH_transcr_reg"/>
</dbReference>
<keyword evidence="3" id="KW-0804">Transcription</keyword>
<evidence type="ECO:0000256" key="4">
    <source>
        <dbReference type="SAM" id="MobiDB-lite"/>
    </source>
</evidence>
<dbReference type="Gene3D" id="3.40.1410.10">
    <property type="entry name" value="Chorismate lyase-like"/>
    <property type="match status" value="1"/>
</dbReference>
<dbReference type="Pfam" id="PF00392">
    <property type="entry name" value="GntR"/>
    <property type="match status" value="1"/>
</dbReference>
<keyword evidence="6" id="KW-1185">Reference proteome</keyword>
<dbReference type="InterPro" id="IPR036388">
    <property type="entry name" value="WH-like_DNA-bd_sf"/>
</dbReference>
<dbReference type="GO" id="GO:0003677">
    <property type="term" value="F:DNA binding"/>
    <property type="evidence" value="ECO:0007669"/>
    <property type="project" value="UniProtKB-KW"/>
</dbReference>
<dbReference type="SMART" id="SM00345">
    <property type="entry name" value="HTH_GNTR"/>
    <property type="match status" value="1"/>
</dbReference>
<organism evidence="5 6">
    <name type="scientific">Chelatococcus asaccharovorans</name>
    <dbReference type="NCBI Taxonomy" id="28210"/>
    <lineage>
        <taxon>Bacteria</taxon>
        <taxon>Pseudomonadati</taxon>
        <taxon>Pseudomonadota</taxon>
        <taxon>Alphaproteobacteria</taxon>
        <taxon>Hyphomicrobiales</taxon>
        <taxon>Chelatococcaceae</taxon>
        <taxon>Chelatococcus</taxon>
    </lineage>
</organism>
<dbReference type="PRINTS" id="PR00035">
    <property type="entry name" value="HTHGNTR"/>
</dbReference>
<keyword evidence="1" id="KW-0805">Transcription regulation</keyword>
<dbReference type="InterPro" id="IPR036390">
    <property type="entry name" value="WH_DNA-bd_sf"/>
</dbReference>
<dbReference type="Proteomes" id="UP000248021">
    <property type="component" value="Unassembled WGS sequence"/>
</dbReference>
<dbReference type="GO" id="GO:0045892">
    <property type="term" value="P:negative regulation of DNA-templated transcription"/>
    <property type="evidence" value="ECO:0007669"/>
    <property type="project" value="TreeGrafter"/>
</dbReference>
<dbReference type="Pfam" id="PF07702">
    <property type="entry name" value="UTRA"/>
    <property type="match status" value="1"/>
</dbReference>
<proteinExistence type="predicted"/>
<feature type="region of interest" description="Disordered" evidence="4">
    <location>
        <begin position="1"/>
        <end position="30"/>
    </location>
</feature>
<dbReference type="PROSITE" id="PS50949">
    <property type="entry name" value="HTH_GNTR"/>
    <property type="match status" value="1"/>
</dbReference>
<gene>
    <name evidence="5" type="ORF">C7450_104225</name>
</gene>
<accession>A0A2V3U9M3</accession>
<dbReference type="PANTHER" id="PTHR44846:SF1">
    <property type="entry name" value="MANNOSYL-D-GLYCERATE TRANSPORT_METABOLISM SYSTEM REPRESSOR MNGR-RELATED"/>
    <property type="match status" value="1"/>
</dbReference>
<dbReference type="EMBL" id="QJJK01000004">
    <property type="protein sequence ID" value="PXW60173.1"/>
    <property type="molecule type" value="Genomic_DNA"/>
</dbReference>
<dbReference type="GO" id="GO:0003700">
    <property type="term" value="F:DNA-binding transcription factor activity"/>
    <property type="evidence" value="ECO:0007669"/>
    <property type="project" value="InterPro"/>
</dbReference>
<dbReference type="InterPro" id="IPR011663">
    <property type="entry name" value="UTRA"/>
</dbReference>
<dbReference type="InterPro" id="IPR028978">
    <property type="entry name" value="Chorismate_lyase_/UTRA_dom_sf"/>
</dbReference>
<keyword evidence="2" id="KW-0238">DNA-binding</keyword>
<reference evidence="5 6" key="1">
    <citation type="submission" date="2018-05" db="EMBL/GenBank/DDBJ databases">
        <title>Genomic Encyclopedia of Type Strains, Phase IV (KMG-IV): sequencing the most valuable type-strain genomes for metagenomic binning, comparative biology and taxonomic classification.</title>
        <authorList>
            <person name="Goeker M."/>
        </authorList>
    </citation>
    <scope>NUCLEOTIDE SEQUENCE [LARGE SCALE GENOMIC DNA]</scope>
    <source>
        <strain evidence="5 6">DSM 6462</strain>
    </source>
</reference>
<evidence type="ECO:0000256" key="2">
    <source>
        <dbReference type="ARBA" id="ARBA00023125"/>
    </source>
</evidence>
<evidence type="ECO:0000256" key="3">
    <source>
        <dbReference type="ARBA" id="ARBA00023163"/>
    </source>
</evidence>
<name>A0A2V3U9M3_9HYPH</name>
<comment type="caution">
    <text evidence="5">The sequence shown here is derived from an EMBL/GenBank/DDBJ whole genome shotgun (WGS) entry which is preliminary data.</text>
</comment>
<dbReference type="Gene3D" id="1.10.10.10">
    <property type="entry name" value="Winged helix-like DNA-binding domain superfamily/Winged helix DNA-binding domain"/>
    <property type="match status" value="1"/>
</dbReference>
<sequence>MSEYDKHLDGGAEGAGERGEKAIQSRKDEMTDNMAGESALLFGSEAIDETNPTPRYIQLANRIRSLILDGSWKAGDALPSERTMVSATNLSRVTIRKALELLVQEELLQQRHGSGTYVNDNVERIEQSLGVLTGFSEDMVSLGHVPSVRWIERVIAVPSSTETMMLGLSPGEKVLRLHRLRLADGVPLAVEMAVVPASLFPSVEHMGDSLYEALAKADMLPEKALQRMHACSLPPFEAELLCTDAGVPALYIERVSRIKSGRTIEFTRSYYRGDRYDFVAELTLPARGREP</sequence>
<dbReference type="SMART" id="SM00866">
    <property type="entry name" value="UTRA"/>
    <property type="match status" value="1"/>
</dbReference>
<dbReference type="SUPFAM" id="SSF64288">
    <property type="entry name" value="Chorismate lyase-like"/>
    <property type="match status" value="1"/>
</dbReference>
<evidence type="ECO:0000313" key="6">
    <source>
        <dbReference type="Proteomes" id="UP000248021"/>
    </source>
</evidence>
<protein>
    <submittedName>
        <fullName evidence="5">GntR family transcriptional regulator</fullName>
    </submittedName>
</protein>
<dbReference type="PANTHER" id="PTHR44846">
    <property type="entry name" value="MANNOSYL-D-GLYCERATE TRANSPORT/METABOLISM SYSTEM REPRESSOR MNGR-RELATED"/>
    <property type="match status" value="1"/>
</dbReference>
<dbReference type="CDD" id="cd07377">
    <property type="entry name" value="WHTH_GntR"/>
    <property type="match status" value="1"/>
</dbReference>
<dbReference type="InterPro" id="IPR000524">
    <property type="entry name" value="Tscrpt_reg_HTH_GntR"/>
</dbReference>